<dbReference type="Gene3D" id="3.10.350.10">
    <property type="entry name" value="LysM domain"/>
    <property type="match status" value="1"/>
</dbReference>
<accession>A0A5B8XME0</accession>
<dbReference type="RefSeq" id="WP_146958509.1">
    <property type="nucleotide sequence ID" value="NZ_CP042467.1"/>
</dbReference>
<evidence type="ECO:0000256" key="1">
    <source>
        <dbReference type="SAM" id="MobiDB-lite"/>
    </source>
</evidence>
<dbReference type="InterPro" id="IPR018392">
    <property type="entry name" value="LysM"/>
</dbReference>
<dbReference type="InterPro" id="IPR036779">
    <property type="entry name" value="LysM_dom_sf"/>
</dbReference>
<sequence>MKYNVLASGLLGMALTFLPGAVHAQVGPDDVESFEDYVVKDGDTCTSIARQFYGDVYAYDIIHAFNDLSATAYACTPGTALKLPKLKPRPEAAVQQAFGAVKSAGPETQWQDAERGMPLFRAWKVNTLEESRAELAFRDQSELAMSENTLVVIYGPRKADVLARSVPRAQVEKGKLKARLTQLSGGIDVETPSAQAEMEAGVKQVSVDDDGTTRVENQSGSPIRVSGKGKSQGRNVQVKAGFGTRVVQDKAPERPRALPETPKWTDESQTYGLTLGDTPASISATWEPIKDAERYYVELSRDMKGADVFFSGFVAADVRRLEVKELPPGTYYAAVSSVDSELFESVPSKPKVFQVESVKVSENGMVSGASNALWLGASLSAPPGKKCGVEAMGPRFEIKQVGNLTVKCEGQGRSASLALKSEPPKPVELPESVQAERGEVLGLSLRFEPIRTKGLRVEAPEGVIVNAFGSEAPDELLVQIVPNAEAVDGELRLMAYDTPIATIPLKVVEPEASDADSSGPPVWTSALAGWSDDGLNLDLRVGVLTTPWFAGELRLAPGLLNEDQGFFFEGGFQFLLGLLDSKVAPHIAAGVHARAATNEDISPLLRGGVGVAFKPGESLRLRLETGVSILPDEDFRLPFFLAGGVSFEW</sequence>
<keyword evidence="5" id="KW-1185">Reference proteome</keyword>
<evidence type="ECO:0000259" key="3">
    <source>
        <dbReference type="PROSITE" id="PS51782"/>
    </source>
</evidence>
<keyword evidence="2" id="KW-0732">Signal</keyword>
<dbReference type="EMBL" id="CP042467">
    <property type="protein sequence ID" value="QED26824.1"/>
    <property type="molecule type" value="Genomic_DNA"/>
</dbReference>
<dbReference type="Pfam" id="PF01476">
    <property type="entry name" value="LysM"/>
    <property type="match status" value="1"/>
</dbReference>
<feature type="domain" description="LysM" evidence="3">
    <location>
        <begin position="35"/>
        <end position="83"/>
    </location>
</feature>
<dbReference type="PROSITE" id="PS51782">
    <property type="entry name" value="LYSM"/>
    <property type="match status" value="1"/>
</dbReference>
<name>A0A5B8XME0_9DELT</name>
<evidence type="ECO:0000256" key="2">
    <source>
        <dbReference type="SAM" id="SignalP"/>
    </source>
</evidence>
<feature type="region of interest" description="Disordered" evidence="1">
    <location>
        <begin position="211"/>
        <end position="232"/>
    </location>
</feature>
<evidence type="ECO:0000313" key="5">
    <source>
        <dbReference type="Proteomes" id="UP000321595"/>
    </source>
</evidence>
<reference evidence="4 5" key="1">
    <citation type="submission" date="2019-08" db="EMBL/GenBank/DDBJ databases">
        <authorList>
            <person name="Liang Q."/>
        </authorList>
    </citation>
    <scope>NUCLEOTIDE SEQUENCE [LARGE SCALE GENOMIC DNA]</scope>
    <source>
        <strain evidence="4 5">V1718</strain>
    </source>
</reference>
<feature type="signal peptide" evidence="2">
    <location>
        <begin position="1"/>
        <end position="24"/>
    </location>
</feature>
<gene>
    <name evidence="4" type="ORF">FRD01_06125</name>
</gene>
<dbReference type="KEGG" id="bbae:FRD01_06125"/>
<dbReference type="Proteomes" id="UP000321595">
    <property type="component" value="Chromosome"/>
</dbReference>
<dbReference type="OrthoDB" id="5481770at2"/>
<organism evidence="4 5">
    <name type="scientific">Microvenator marinus</name>
    <dbReference type="NCBI Taxonomy" id="2600177"/>
    <lineage>
        <taxon>Bacteria</taxon>
        <taxon>Deltaproteobacteria</taxon>
        <taxon>Bradymonadales</taxon>
        <taxon>Microvenatoraceae</taxon>
        <taxon>Microvenator</taxon>
    </lineage>
</organism>
<dbReference type="CDD" id="cd00118">
    <property type="entry name" value="LysM"/>
    <property type="match status" value="1"/>
</dbReference>
<proteinExistence type="predicted"/>
<protein>
    <recommendedName>
        <fullName evidence="3">LysM domain-containing protein</fullName>
    </recommendedName>
</protein>
<feature type="chain" id="PRO_5022833543" description="LysM domain-containing protein" evidence="2">
    <location>
        <begin position="25"/>
        <end position="649"/>
    </location>
</feature>
<evidence type="ECO:0000313" key="4">
    <source>
        <dbReference type="EMBL" id="QED26824.1"/>
    </source>
</evidence>
<dbReference type="AlphaFoldDB" id="A0A5B8XME0"/>